<evidence type="ECO:0000313" key="1">
    <source>
        <dbReference type="EMBL" id="MEE1884056.1"/>
    </source>
</evidence>
<name>A0ABU7H0K5_9SPHI</name>
<accession>A0ABU7H0K5</accession>
<dbReference type="PANTHER" id="PTHR39624:SF2">
    <property type="entry name" value="OSMC-LIKE PROTEIN"/>
    <property type="match status" value="1"/>
</dbReference>
<dbReference type="InterPro" id="IPR003718">
    <property type="entry name" value="OsmC/Ohr_fam"/>
</dbReference>
<keyword evidence="2" id="KW-1185">Reference proteome</keyword>
<dbReference type="PANTHER" id="PTHR39624">
    <property type="entry name" value="PROTEIN INVOLVED IN RIMO-MEDIATED BETA-METHYLTHIOLATION OF RIBOSOMAL PROTEIN S12 YCAO"/>
    <property type="match status" value="1"/>
</dbReference>
<dbReference type="RefSeq" id="WP_330144974.1">
    <property type="nucleotide sequence ID" value="NZ_JAZDQU010000001.1"/>
</dbReference>
<dbReference type="EMBL" id="JAZDQU010000001">
    <property type="protein sequence ID" value="MEE1884056.1"/>
    <property type="molecule type" value="Genomic_DNA"/>
</dbReference>
<keyword evidence="1" id="KW-0560">Oxidoreductase</keyword>
<protein>
    <submittedName>
        <fullName evidence="1">OsmC family protein</fullName>
        <ecNumber evidence="1">1.11.1.-</ecNumber>
    </submittedName>
</protein>
<dbReference type="GO" id="GO:0004601">
    <property type="term" value="F:peroxidase activity"/>
    <property type="evidence" value="ECO:0007669"/>
    <property type="project" value="UniProtKB-KW"/>
</dbReference>
<dbReference type="EC" id="1.11.1.-" evidence="1"/>
<comment type="caution">
    <text evidence="1">The sequence shown here is derived from an EMBL/GenBank/DDBJ whole genome shotgun (WGS) entry which is preliminary data.</text>
</comment>
<gene>
    <name evidence="1" type="ORF">VRU49_01370</name>
</gene>
<dbReference type="Gene3D" id="3.30.300.20">
    <property type="match status" value="1"/>
</dbReference>
<dbReference type="Pfam" id="PF02566">
    <property type="entry name" value="OsmC"/>
    <property type="match status" value="1"/>
</dbReference>
<dbReference type="InterPro" id="IPR015946">
    <property type="entry name" value="KH_dom-like_a/b"/>
</dbReference>
<keyword evidence="1" id="KW-0575">Peroxidase</keyword>
<dbReference type="SUPFAM" id="SSF82784">
    <property type="entry name" value="OsmC-like"/>
    <property type="match status" value="1"/>
</dbReference>
<dbReference type="Proteomes" id="UP001337681">
    <property type="component" value="Unassembled WGS sequence"/>
</dbReference>
<sequence length="135" mass="14521">MATSIITYNGGLRTTSEHLSSGTKIITDAPVDNKGQGASFSPTDLLATSLGNCMLTIAGIAANEHGFNIDGATCEITKVMGTDPRRVTAIKVALTFPSENYTEKQKLIIERSIKTCPVMYSIHPDIDVQDTIKFL</sequence>
<organism evidence="1 2">
    <name type="scientific">Pedobacter flavus</name>
    <dbReference type="NCBI Taxonomy" id="3113906"/>
    <lineage>
        <taxon>Bacteria</taxon>
        <taxon>Pseudomonadati</taxon>
        <taxon>Bacteroidota</taxon>
        <taxon>Sphingobacteriia</taxon>
        <taxon>Sphingobacteriales</taxon>
        <taxon>Sphingobacteriaceae</taxon>
        <taxon>Pedobacter</taxon>
    </lineage>
</organism>
<evidence type="ECO:0000313" key="2">
    <source>
        <dbReference type="Proteomes" id="UP001337681"/>
    </source>
</evidence>
<dbReference type="InterPro" id="IPR036102">
    <property type="entry name" value="OsmC/Ohrsf"/>
</dbReference>
<proteinExistence type="predicted"/>
<reference evidence="1 2" key="1">
    <citation type="submission" date="2024-01" db="EMBL/GenBank/DDBJ databases">
        <title>Pedobacter sp. nov., isolated from oil-contaminated soil.</title>
        <authorList>
            <person name="Le N.T.T."/>
        </authorList>
    </citation>
    <scope>NUCLEOTIDE SEQUENCE [LARGE SCALE GENOMIC DNA]</scope>
    <source>
        <strain evidence="1 2">VNH31</strain>
    </source>
</reference>